<sequence>MMGAHSRPPNHTGDHSHHHQQQQDETETRPSASPHPSGRMHEKCSQTNYTSPRTTTRCSTATV</sequence>
<dbReference type="EMBL" id="VSRR010145282">
    <property type="protein sequence ID" value="MPD05285.1"/>
    <property type="molecule type" value="Genomic_DNA"/>
</dbReference>
<reference evidence="2 3" key="1">
    <citation type="submission" date="2019-05" db="EMBL/GenBank/DDBJ databases">
        <title>Another draft genome of Portunus trituberculatus and its Hox gene families provides insights of decapod evolution.</title>
        <authorList>
            <person name="Jeong J.-H."/>
            <person name="Song I."/>
            <person name="Kim S."/>
            <person name="Choi T."/>
            <person name="Kim D."/>
            <person name="Ryu S."/>
            <person name="Kim W."/>
        </authorList>
    </citation>
    <scope>NUCLEOTIDE SEQUENCE [LARGE SCALE GENOMIC DNA]</scope>
    <source>
        <tissue evidence="2">Muscle</tissue>
    </source>
</reference>
<protein>
    <submittedName>
        <fullName evidence="2">Uncharacterized protein</fullName>
    </submittedName>
</protein>
<evidence type="ECO:0000313" key="3">
    <source>
        <dbReference type="Proteomes" id="UP000324222"/>
    </source>
</evidence>
<dbReference type="Proteomes" id="UP000324222">
    <property type="component" value="Unassembled WGS sequence"/>
</dbReference>
<keyword evidence="3" id="KW-1185">Reference proteome</keyword>
<evidence type="ECO:0000313" key="2">
    <source>
        <dbReference type="EMBL" id="MPD05285.1"/>
    </source>
</evidence>
<name>A0A5B7KKY3_PORTR</name>
<gene>
    <name evidence="2" type="ORF">E2C01_101018</name>
</gene>
<organism evidence="2 3">
    <name type="scientific">Portunus trituberculatus</name>
    <name type="common">Swimming crab</name>
    <name type="synonym">Neptunus trituberculatus</name>
    <dbReference type="NCBI Taxonomy" id="210409"/>
    <lineage>
        <taxon>Eukaryota</taxon>
        <taxon>Metazoa</taxon>
        <taxon>Ecdysozoa</taxon>
        <taxon>Arthropoda</taxon>
        <taxon>Crustacea</taxon>
        <taxon>Multicrustacea</taxon>
        <taxon>Malacostraca</taxon>
        <taxon>Eumalacostraca</taxon>
        <taxon>Eucarida</taxon>
        <taxon>Decapoda</taxon>
        <taxon>Pleocyemata</taxon>
        <taxon>Brachyura</taxon>
        <taxon>Eubrachyura</taxon>
        <taxon>Portunoidea</taxon>
        <taxon>Portunidae</taxon>
        <taxon>Portuninae</taxon>
        <taxon>Portunus</taxon>
    </lineage>
</organism>
<evidence type="ECO:0000256" key="1">
    <source>
        <dbReference type="SAM" id="MobiDB-lite"/>
    </source>
</evidence>
<feature type="region of interest" description="Disordered" evidence="1">
    <location>
        <begin position="1"/>
        <end position="63"/>
    </location>
</feature>
<feature type="compositionally biased region" description="Polar residues" evidence="1">
    <location>
        <begin position="45"/>
        <end position="63"/>
    </location>
</feature>
<proteinExistence type="predicted"/>
<dbReference type="AlphaFoldDB" id="A0A5B7KKY3"/>
<accession>A0A5B7KKY3</accession>
<comment type="caution">
    <text evidence="2">The sequence shown here is derived from an EMBL/GenBank/DDBJ whole genome shotgun (WGS) entry which is preliminary data.</text>
</comment>